<evidence type="ECO:0000313" key="3">
    <source>
        <dbReference type="Proteomes" id="UP000315750"/>
    </source>
</evidence>
<sequence>MIGSFNPRCCWLLIATLTLAIGCREKQADEPVSNSPEVPRTGESNGTQVVPTLNTPLTDWSNVLWCATFQVAWNRAGDDALGEPLQVEHAEEIASRLNQSEVSAADLPPGSFYAAAGLTDQSIVQTIHAEMKKQFPSVSPPTFEQADGLVAYCYMDAQVKFTTPFEECTLEFTDGDGEKNRVEAFELHHGHDWELSSKQSKQLKLLFQVPEDVTSSTLAEFAIDLTADQEENQLLVAVVPRSETLQETIEHVYEQIAANQDQAFAFEGDEVLRVPNVVQSVVHEFSELEGSDKLILDKVHPPGHFISKAVQSIKFRLDKGGAAIVSEAELEATPAEAAPGGIEYEYVVDRPFLLIMKRRAAKHPYFVAWIDNSEVLELQKLNE</sequence>
<evidence type="ECO:0000256" key="1">
    <source>
        <dbReference type="SAM" id="MobiDB-lite"/>
    </source>
</evidence>
<dbReference type="AlphaFoldDB" id="A0A518ALM0"/>
<dbReference type="InterPro" id="IPR023795">
    <property type="entry name" value="Serpin_CS"/>
</dbReference>
<protein>
    <recommendedName>
        <fullName evidence="4">Serpin (Serine protease inhibitor)</fullName>
    </recommendedName>
</protein>
<accession>A0A518ALM0</accession>
<dbReference type="Proteomes" id="UP000315750">
    <property type="component" value="Chromosome"/>
</dbReference>
<dbReference type="EMBL" id="CP036278">
    <property type="protein sequence ID" value="QDU55596.1"/>
    <property type="molecule type" value="Genomic_DNA"/>
</dbReference>
<dbReference type="OrthoDB" id="282851at2"/>
<dbReference type="RefSeq" id="WP_145246439.1">
    <property type="nucleotide sequence ID" value="NZ_CP036278.1"/>
</dbReference>
<gene>
    <name evidence="2" type="ORF">Pan181_17880</name>
</gene>
<feature type="region of interest" description="Disordered" evidence="1">
    <location>
        <begin position="29"/>
        <end position="49"/>
    </location>
</feature>
<organism evidence="2 3">
    <name type="scientific">Aeoliella mucimassa</name>
    <dbReference type="NCBI Taxonomy" id="2527972"/>
    <lineage>
        <taxon>Bacteria</taxon>
        <taxon>Pseudomonadati</taxon>
        <taxon>Planctomycetota</taxon>
        <taxon>Planctomycetia</taxon>
        <taxon>Pirellulales</taxon>
        <taxon>Lacipirellulaceae</taxon>
        <taxon>Aeoliella</taxon>
    </lineage>
</organism>
<evidence type="ECO:0008006" key="4">
    <source>
        <dbReference type="Google" id="ProtNLM"/>
    </source>
</evidence>
<feature type="compositionally biased region" description="Polar residues" evidence="1">
    <location>
        <begin position="32"/>
        <end position="49"/>
    </location>
</feature>
<dbReference type="KEGG" id="amuc:Pan181_17880"/>
<reference evidence="2 3" key="1">
    <citation type="submission" date="2019-02" db="EMBL/GenBank/DDBJ databases">
        <title>Deep-cultivation of Planctomycetes and their phenomic and genomic characterization uncovers novel biology.</title>
        <authorList>
            <person name="Wiegand S."/>
            <person name="Jogler M."/>
            <person name="Boedeker C."/>
            <person name="Pinto D."/>
            <person name="Vollmers J."/>
            <person name="Rivas-Marin E."/>
            <person name="Kohn T."/>
            <person name="Peeters S.H."/>
            <person name="Heuer A."/>
            <person name="Rast P."/>
            <person name="Oberbeckmann S."/>
            <person name="Bunk B."/>
            <person name="Jeske O."/>
            <person name="Meyerdierks A."/>
            <person name="Storesund J.E."/>
            <person name="Kallscheuer N."/>
            <person name="Luecker S."/>
            <person name="Lage O.M."/>
            <person name="Pohl T."/>
            <person name="Merkel B.J."/>
            <person name="Hornburger P."/>
            <person name="Mueller R.-W."/>
            <person name="Bruemmer F."/>
            <person name="Labrenz M."/>
            <person name="Spormann A.M."/>
            <person name="Op den Camp H."/>
            <person name="Overmann J."/>
            <person name="Amann R."/>
            <person name="Jetten M.S.M."/>
            <person name="Mascher T."/>
            <person name="Medema M.H."/>
            <person name="Devos D.P."/>
            <person name="Kaster A.-K."/>
            <person name="Ovreas L."/>
            <person name="Rohde M."/>
            <person name="Galperin M.Y."/>
            <person name="Jogler C."/>
        </authorList>
    </citation>
    <scope>NUCLEOTIDE SEQUENCE [LARGE SCALE GENOMIC DNA]</scope>
    <source>
        <strain evidence="2 3">Pan181</strain>
    </source>
</reference>
<proteinExistence type="predicted"/>
<name>A0A518ALM0_9BACT</name>
<evidence type="ECO:0000313" key="2">
    <source>
        <dbReference type="EMBL" id="QDU55596.1"/>
    </source>
</evidence>
<dbReference type="InterPro" id="IPR036186">
    <property type="entry name" value="Serpin_sf"/>
</dbReference>
<dbReference type="PROSITE" id="PS00284">
    <property type="entry name" value="SERPIN"/>
    <property type="match status" value="1"/>
</dbReference>
<keyword evidence="3" id="KW-1185">Reference proteome</keyword>
<dbReference type="SUPFAM" id="SSF56574">
    <property type="entry name" value="Serpins"/>
    <property type="match status" value="1"/>
</dbReference>